<accession>A0AAW1XAK8</accession>
<comment type="caution">
    <text evidence="8">The sequence shown here is derived from an EMBL/GenBank/DDBJ whole genome shotgun (WGS) entry which is preliminary data.</text>
</comment>
<dbReference type="EMBL" id="JBEDUW010000004">
    <property type="protein sequence ID" value="KAK9933559.1"/>
    <property type="molecule type" value="Genomic_DNA"/>
</dbReference>
<keyword evidence="4" id="KW-0249">Electron transport</keyword>
<keyword evidence="3 6" id="KW-0732">Signal</keyword>
<dbReference type="GO" id="GO:0016020">
    <property type="term" value="C:membrane"/>
    <property type="evidence" value="ECO:0007669"/>
    <property type="project" value="UniProtKB-SubCell"/>
</dbReference>
<feature type="signal peptide" evidence="6">
    <location>
        <begin position="1"/>
        <end position="23"/>
    </location>
</feature>
<keyword evidence="2" id="KW-0813">Transport</keyword>
<evidence type="ECO:0000256" key="1">
    <source>
        <dbReference type="ARBA" id="ARBA00004370"/>
    </source>
</evidence>
<proteinExistence type="predicted"/>
<comment type="subcellular location">
    <subcellularLocation>
        <location evidence="1">Membrane</location>
    </subcellularLocation>
</comment>
<evidence type="ECO:0000256" key="3">
    <source>
        <dbReference type="ARBA" id="ARBA00022729"/>
    </source>
</evidence>
<sequence length="200" mass="21776">MTFLARLVLLISLLALRISPSQLATICASQKFKNNKLYANCTDLPTLNSYLHWTYNASNSSLTVAFVAGPSKSGGWIAWAINPFGTKMRNTQALVAHTVDDGTPSVKTYVIFPHFGMVPGKFSFDIWDISAEFSDGTLKIFATVKLPEKMETVHQLWQVGPGINKTTGFPLKHDFLPANLASQGPLSLVATGTTNTRGNV</sequence>
<evidence type="ECO:0000313" key="9">
    <source>
        <dbReference type="Proteomes" id="UP001457282"/>
    </source>
</evidence>
<name>A0AAW1XAK8_RUBAR</name>
<reference evidence="8 9" key="1">
    <citation type="journal article" date="2023" name="G3 (Bethesda)">
        <title>A chromosome-length genome assembly and annotation of blackberry (Rubus argutus, cv. 'Hillquist').</title>
        <authorList>
            <person name="Bruna T."/>
            <person name="Aryal R."/>
            <person name="Dudchenko O."/>
            <person name="Sargent D.J."/>
            <person name="Mead D."/>
            <person name="Buti M."/>
            <person name="Cavallini A."/>
            <person name="Hytonen T."/>
            <person name="Andres J."/>
            <person name="Pham M."/>
            <person name="Weisz D."/>
            <person name="Mascagni F."/>
            <person name="Usai G."/>
            <person name="Natali L."/>
            <person name="Bassil N."/>
            <person name="Fernandez G.E."/>
            <person name="Lomsadze A."/>
            <person name="Armour M."/>
            <person name="Olukolu B."/>
            <person name="Poorten T."/>
            <person name="Britton C."/>
            <person name="Davik J."/>
            <person name="Ashrafi H."/>
            <person name="Aiden E.L."/>
            <person name="Borodovsky M."/>
            <person name="Worthington M."/>
        </authorList>
    </citation>
    <scope>NUCLEOTIDE SEQUENCE [LARGE SCALE GENOMIC DNA]</scope>
    <source>
        <strain evidence="8">PI 553951</strain>
    </source>
</reference>
<dbReference type="PANTHER" id="PTHR23130">
    <property type="entry name" value="CYTOCHROME B561 AND DOMON DOMAIN-CONTAINING PROTEIN"/>
    <property type="match status" value="1"/>
</dbReference>
<keyword evidence="9" id="KW-1185">Reference proteome</keyword>
<dbReference type="CDD" id="cd09629">
    <property type="entry name" value="DOMON_CIL1_like"/>
    <property type="match status" value="1"/>
</dbReference>
<evidence type="ECO:0000256" key="4">
    <source>
        <dbReference type="ARBA" id="ARBA00022982"/>
    </source>
</evidence>
<feature type="chain" id="PRO_5043844904" description="DOMON domain-containing protein" evidence="6">
    <location>
        <begin position="24"/>
        <end position="200"/>
    </location>
</feature>
<dbReference type="PANTHER" id="PTHR23130:SF157">
    <property type="entry name" value="AUXIN-INDUCED IN ROOT CULTURES PROTEIN 12"/>
    <property type="match status" value="1"/>
</dbReference>
<dbReference type="AlphaFoldDB" id="A0AAW1XAK8"/>
<evidence type="ECO:0000256" key="6">
    <source>
        <dbReference type="SAM" id="SignalP"/>
    </source>
</evidence>
<evidence type="ECO:0000256" key="5">
    <source>
        <dbReference type="ARBA" id="ARBA00023136"/>
    </source>
</evidence>
<dbReference type="Pfam" id="PF04526">
    <property type="entry name" value="DUF568"/>
    <property type="match status" value="1"/>
</dbReference>
<evidence type="ECO:0000313" key="8">
    <source>
        <dbReference type="EMBL" id="KAK9933559.1"/>
    </source>
</evidence>
<evidence type="ECO:0000259" key="7">
    <source>
        <dbReference type="PROSITE" id="PS50836"/>
    </source>
</evidence>
<evidence type="ECO:0000256" key="2">
    <source>
        <dbReference type="ARBA" id="ARBA00022448"/>
    </source>
</evidence>
<protein>
    <recommendedName>
        <fullName evidence="7">DOMON domain-containing protein</fullName>
    </recommendedName>
</protein>
<gene>
    <name evidence="8" type="ORF">M0R45_020752</name>
</gene>
<dbReference type="InterPro" id="IPR045265">
    <property type="entry name" value="AIR12_DOMON"/>
</dbReference>
<organism evidence="8 9">
    <name type="scientific">Rubus argutus</name>
    <name type="common">Southern blackberry</name>
    <dbReference type="NCBI Taxonomy" id="59490"/>
    <lineage>
        <taxon>Eukaryota</taxon>
        <taxon>Viridiplantae</taxon>
        <taxon>Streptophyta</taxon>
        <taxon>Embryophyta</taxon>
        <taxon>Tracheophyta</taxon>
        <taxon>Spermatophyta</taxon>
        <taxon>Magnoliopsida</taxon>
        <taxon>eudicotyledons</taxon>
        <taxon>Gunneridae</taxon>
        <taxon>Pentapetalae</taxon>
        <taxon>rosids</taxon>
        <taxon>fabids</taxon>
        <taxon>Rosales</taxon>
        <taxon>Rosaceae</taxon>
        <taxon>Rosoideae</taxon>
        <taxon>Rosoideae incertae sedis</taxon>
        <taxon>Rubus</taxon>
    </lineage>
</organism>
<dbReference type="PROSITE" id="PS50836">
    <property type="entry name" value="DOMON"/>
    <property type="match status" value="1"/>
</dbReference>
<dbReference type="Proteomes" id="UP001457282">
    <property type="component" value="Unassembled WGS sequence"/>
</dbReference>
<keyword evidence="5" id="KW-0472">Membrane</keyword>
<dbReference type="InterPro" id="IPR005018">
    <property type="entry name" value="DOMON_domain"/>
</dbReference>
<feature type="domain" description="DOMON" evidence="7">
    <location>
        <begin position="47"/>
        <end position="160"/>
    </location>
</feature>